<feature type="domain" description="EGF-like" evidence="3">
    <location>
        <begin position="197"/>
        <end position="234"/>
    </location>
</feature>
<dbReference type="SUPFAM" id="SSF57196">
    <property type="entry name" value="EGF/Laminin"/>
    <property type="match status" value="1"/>
</dbReference>
<dbReference type="PROSITE" id="PS00022">
    <property type="entry name" value="EGF_1"/>
    <property type="match status" value="1"/>
</dbReference>
<dbReference type="InterPro" id="IPR000742">
    <property type="entry name" value="EGF"/>
</dbReference>
<proteinExistence type="predicted"/>
<reference evidence="4 5" key="1">
    <citation type="journal article" date="2014" name="Genome Biol. Evol.">
        <title>The genome of the myxosporean Thelohanellus kitauei shows adaptations to nutrient acquisition within its fish host.</title>
        <authorList>
            <person name="Yang Y."/>
            <person name="Xiong J."/>
            <person name="Zhou Z."/>
            <person name="Huo F."/>
            <person name="Miao W."/>
            <person name="Ran C."/>
            <person name="Liu Y."/>
            <person name="Zhang J."/>
            <person name="Feng J."/>
            <person name="Wang M."/>
            <person name="Wang M."/>
            <person name="Wang L."/>
            <person name="Yao B."/>
        </authorList>
    </citation>
    <scope>NUCLEOTIDE SEQUENCE [LARGE SCALE GENOMIC DNA]</scope>
    <source>
        <strain evidence="4">Wuqing</strain>
    </source>
</reference>
<dbReference type="CDD" id="cd00054">
    <property type="entry name" value="EGF_CA"/>
    <property type="match status" value="1"/>
</dbReference>
<comment type="caution">
    <text evidence="1">Lacks conserved residue(s) required for the propagation of feature annotation.</text>
</comment>
<name>A0A0C2MCM6_THEKT</name>
<dbReference type="EMBL" id="JWZT01004076">
    <property type="protein sequence ID" value="KII64881.1"/>
    <property type="molecule type" value="Genomic_DNA"/>
</dbReference>
<organism evidence="4 5">
    <name type="scientific">Thelohanellus kitauei</name>
    <name type="common">Myxosporean</name>
    <dbReference type="NCBI Taxonomy" id="669202"/>
    <lineage>
        <taxon>Eukaryota</taxon>
        <taxon>Metazoa</taxon>
        <taxon>Cnidaria</taxon>
        <taxon>Myxozoa</taxon>
        <taxon>Myxosporea</taxon>
        <taxon>Bivalvulida</taxon>
        <taxon>Platysporina</taxon>
        <taxon>Myxobolidae</taxon>
        <taxon>Thelohanellus</taxon>
    </lineage>
</organism>
<evidence type="ECO:0000313" key="4">
    <source>
        <dbReference type="EMBL" id="KII64881.1"/>
    </source>
</evidence>
<keyword evidence="1" id="KW-1015">Disulfide bond</keyword>
<sequence length="298" mass="33915">MSLHSAMSSKKYLATLSVLPFLFLGTVCQMQVNTPQKPFSYHLTIKLIGQIKNKDAFKNDSKAGPFMSIRINDTWSSNDSIYIMKDEFVIYKTIPVQWNLINAINPGVFNDLLFIDTKFELSNYVPQTPLHQKLEHRFQLGLHKEVYQNWTKSYFNIDIFIRFKSSDMFQANQIRDPKVNNITSHPPKSMKFPDLKPESYCNKSYCSGHGLCIENYDGTQSCACDTGYAGVTCEVSECDVEFDDILASMGGGNFNEILANGTKIAANEETLKDFLKKDYHMNVDACNMTAVFKVTFKI</sequence>
<evidence type="ECO:0000259" key="3">
    <source>
        <dbReference type="PROSITE" id="PS50026"/>
    </source>
</evidence>
<gene>
    <name evidence="4" type="ORF">RF11_09291</name>
</gene>
<protein>
    <recommendedName>
        <fullName evidence="3">EGF-like domain-containing protein</fullName>
    </recommendedName>
</protein>
<evidence type="ECO:0000256" key="2">
    <source>
        <dbReference type="SAM" id="SignalP"/>
    </source>
</evidence>
<feature type="signal peptide" evidence="2">
    <location>
        <begin position="1"/>
        <end position="29"/>
    </location>
</feature>
<dbReference type="Gene3D" id="2.10.25.10">
    <property type="entry name" value="Laminin"/>
    <property type="match status" value="1"/>
</dbReference>
<evidence type="ECO:0000313" key="5">
    <source>
        <dbReference type="Proteomes" id="UP000031668"/>
    </source>
</evidence>
<dbReference type="OrthoDB" id="5975827at2759"/>
<accession>A0A0C2MCM6</accession>
<keyword evidence="1" id="KW-0245">EGF-like domain</keyword>
<dbReference type="PROSITE" id="PS01186">
    <property type="entry name" value="EGF_2"/>
    <property type="match status" value="1"/>
</dbReference>
<keyword evidence="5" id="KW-1185">Reference proteome</keyword>
<feature type="chain" id="PRO_5002152054" description="EGF-like domain-containing protein" evidence="2">
    <location>
        <begin position="30"/>
        <end position="298"/>
    </location>
</feature>
<comment type="caution">
    <text evidence="4">The sequence shown here is derived from an EMBL/GenBank/DDBJ whole genome shotgun (WGS) entry which is preliminary data.</text>
</comment>
<dbReference type="PROSITE" id="PS50026">
    <property type="entry name" value="EGF_3"/>
    <property type="match status" value="1"/>
</dbReference>
<evidence type="ECO:0000256" key="1">
    <source>
        <dbReference type="PROSITE-ProRule" id="PRU00076"/>
    </source>
</evidence>
<keyword evidence="2" id="KW-0732">Signal</keyword>
<dbReference type="AlphaFoldDB" id="A0A0C2MCM6"/>
<feature type="disulfide bond" evidence="1">
    <location>
        <begin position="224"/>
        <end position="233"/>
    </location>
</feature>
<dbReference type="Proteomes" id="UP000031668">
    <property type="component" value="Unassembled WGS sequence"/>
</dbReference>